<sequence length="293" mass="33769">MDMRKIIILCLALTVGVISFVNAQDNKEEKKWDEIDLDSSEVEQLDSTEIINVVNNVLTLKNPSFDWFRRATWILYNVKSEKVRECYVMWAIQKELAQHGYGFGTVNDVLEDIRLCSKSMKLSNQAKVLVDRYCRIRGGRKVEAPAFELKSLQGEDVRLVDLKGKFVFMFVWDGENAMEELSIMKAIGAKYKDSTNVCCLTVAVLPINKTEAWENFVQREKIGNHLKCLHTEKNSSFIQDYCITELPRCVLIDQDGKIVNAWGISPKEDGFMFYLDRVINRLEAEPVSINDYR</sequence>
<dbReference type="AlphaFoldDB" id="A0A3Q9IS89"/>
<dbReference type="KEGG" id="buy:D8S85_19040"/>
<keyword evidence="1" id="KW-0732">Signal</keyword>
<dbReference type="Proteomes" id="UP000270673">
    <property type="component" value="Chromosome"/>
</dbReference>
<feature type="domain" description="Alkyl hydroperoxide reductase subunit C/ Thiol specific antioxidant" evidence="2">
    <location>
        <begin position="143"/>
        <end position="259"/>
    </location>
</feature>
<evidence type="ECO:0000259" key="2">
    <source>
        <dbReference type="Pfam" id="PF00578"/>
    </source>
</evidence>
<dbReference type="GO" id="GO:0016209">
    <property type="term" value="F:antioxidant activity"/>
    <property type="evidence" value="ECO:0007669"/>
    <property type="project" value="InterPro"/>
</dbReference>
<dbReference type="OrthoDB" id="1097547at2"/>
<dbReference type="Pfam" id="PF00578">
    <property type="entry name" value="AhpC-TSA"/>
    <property type="match status" value="1"/>
</dbReference>
<dbReference type="InterPro" id="IPR000866">
    <property type="entry name" value="AhpC/TSA"/>
</dbReference>
<dbReference type="SUPFAM" id="SSF52833">
    <property type="entry name" value="Thioredoxin-like"/>
    <property type="match status" value="1"/>
</dbReference>
<evidence type="ECO:0000313" key="3">
    <source>
        <dbReference type="EMBL" id="AZS31429.1"/>
    </source>
</evidence>
<dbReference type="GO" id="GO:0016491">
    <property type="term" value="F:oxidoreductase activity"/>
    <property type="evidence" value="ECO:0007669"/>
    <property type="project" value="InterPro"/>
</dbReference>
<name>A0A3Q9IS89_9BACT</name>
<dbReference type="Gene3D" id="3.40.30.10">
    <property type="entry name" value="Glutaredoxin"/>
    <property type="match status" value="1"/>
</dbReference>
<evidence type="ECO:0000313" key="4">
    <source>
        <dbReference type="Proteomes" id="UP000270673"/>
    </source>
</evidence>
<reference evidence="3 4" key="1">
    <citation type="submission" date="2018-10" db="EMBL/GenBank/DDBJ databases">
        <title>Butyricimonas faecalis sp. nov., isolated from human faeces and emended description of the genus Butyricimonas.</title>
        <authorList>
            <person name="Le Roy T."/>
            <person name="Van der Smissen P."/>
            <person name="Paquot A."/>
            <person name="Delzenne N."/>
            <person name="Muccioli G."/>
            <person name="Collet J.-F."/>
            <person name="Cani P.D."/>
        </authorList>
    </citation>
    <scope>NUCLEOTIDE SEQUENCE [LARGE SCALE GENOMIC DNA]</scope>
    <source>
        <strain evidence="3 4">H184</strain>
    </source>
</reference>
<organism evidence="3 4">
    <name type="scientific">Butyricimonas faecalis</name>
    <dbReference type="NCBI Taxonomy" id="2093856"/>
    <lineage>
        <taxon>Bacteria</taxon>
        <taxon>Pseudomonadati</taxon>
        <taxon>Bacteroidota</taxon>
        <taxon>Bacteroidia</taxon>
        <taxon>Bacteroidales</taxon>
        <taxon>Odoribacteraceae</taxon>
        <taxon>Butyricimonas</taxon>
    </lineage>
</organism>
<keyword evidence="4" id="KW-1185">Reference proteome</keyword>
<proteinExistence type="predicted"/>
<feature type="chain" id="PRO_5018690241" description="Alkyl hydroperoxide reductase subunit C/ Thiol specific antioxidant domain-containing protein" evidence="1">
    <location>
        <begin position="24"/>
        <end position="293"/>
    </location>
</feature>
<evidence type="ECO:0000256" key="1">
    <source>
        <dbReference type="SAM" id="SignalP"/>
    </source>
</evidence>
<dbReference type="PANTHER" id="PTHR42852">
    <property type="entry name" value="THIOL:DISULFIDE INTERCHANGE PROTEIN DSBE"/>
    <property type="match status" value="1"/>
</dbReference>
<dbReference type="PANTHER" id="PTHR42852:SF13">
    <property type="entry name" value="PROTEIN DIPZ"/>
    <property type="match status" value="1"/>
</dbReference>
<gene>
    <name evidence="3" type="ORF">D8S85_19040</name>
</gene>
<dbReference type="EMBL" id="CP032819">
    <property type="protein sequence ID" value="AZS31429.1"/>
    <property type="molecule type" value="Genomic_DNA"/>
</dbReference>
<feature type="signal peptide" evidence="1">
    <location>
        <begin position="1"/>
        <end position="23"/>
    </location>
</feature>
<accession>A0A3Q9IS89</accession>
<dbReference type="InterPro" id="IPR036249">
    <property type="entry name" value="Thioredoxin-like_sf"/>
</dbReference>
<protein>
    <recommendedName>
        <fullName evidence="2">Alkyl hydroperoxide reductase subunit C/ Thiol specific antioxidant domain-containing protein</fullName>
    </recommendedName>
</protein>
<dbReference type="InterPro" id="IPR050553">
    <property type="entry name" value="Thioredoxin_ResA/DsbE_sf"/>
</dbReference>